<dbReference type="SUPFAM" id="SSF46785">
    <property type="entry name" value="Winged helix' DNA-binding domain"/>
    <property type="match status" value="1"/>
</dbReference>
<gene>
    <name evidence="5" type="ORF">VSR73_15435</name>
</gene>
<protein>
    <submittedName>
        <fullName evidence="5">MarR family transcriptional regulator</fullName>
    </submittedName>
</protein>
<dbReference type="PROSITE" id="PS50995">
    <property type="entry name" value="HTH_MARR_2"/>
    <property type="match status" value="1"/>
</dbReference>
<dbReference type="InterPro" id="IPR036388">
    <property type="entry name" value="WH-like_DNA-bd_sf"/>
</dbReference>
<proteinExistence type="predicted"/>
<evidence type="ECO:0000313" key="5">
    <source>
        <dbReference type="EMBL" id="MEM5422450.1"/>
    </source>
</evidence>
<dbReference type="SMART" id="SM00347">
    <property type="entry name" value="HTH_MARR"/>
    <property type="match status" value="1"/>
</dbReference>
<dbReference type="Gene3D" id="1.10.10.10">
    <property type="entry name" value="Winged helix-like DNA-binding domain superfamily/Winged helix DNA-binding domain"/>
    <property type="match status" value="1"/>
</dbReference>
<dbReference type="Proteomes" id="UP001489897">
    <property type="component" value="Unassembled WGS sequence"/>
</dbReference>
<dbReference type="Pfam" id="PF12802">
    <property type="entry name" value="MarR_2"/>
    <property type="match status" value="1"/>
</dbReference>
<dbReference type="PRINTS" id="PR00598">
    <property type="entry name" value="HTHMARR"/>
</dbReference>
<organism evidence="5 6">
    <name type="scientific">Paraburkholderia ferrariae</name>
    <dbReference type="NCBI Taxonomy" id="386056"/>
    <lineage>
        <taxon>Bacteria</taxon>
        <taxon>Pseudomonadati</taxon>
        <taxon>Pseudomonadota</taxon>
        <taxon>Betaproteobacteria</taxon>
        <taxon>Burkholderiales</taxon>
        <taxon>Burkholderiaceae</taxon>
        <taxon>Paraburkholderia</taxon>
    </lineage>
</organism>
<dbReference type="PROSITE" id="PS01117">
    <property type="entry name" value="HTH_MARR_1"/>
    <property type="match status" value="1"/>
</dbReference>
<reference evidence="5 6" key="1">
    <citation type="submission" date="2024-01" db="EMBL/GenBank/DDBJ databases">
        <title>The diversity of rhizobia nodulating Mimosa spp. in eleven states of Brazil covering several biomes is determined by host plant, location, and edaphic factors.</title>
        <authorList>
            <person name="Rouws L."/>
            <person name="Barauna A."/>
            <person name="Beukes C."/>
            <person name="De Faria S.M."/>
            <person name="Gross E."/>
            <person name="Dos Reis Junior F.B."/>
            <person name="Simon M."/>
            <person name="Maluk M."/>
            <person name="Odee D.W."/>
            <person name="Kenicer G."/>
            <person name="Young J.P.W."/>
            <person name="Reis V.M."/>
            <person name="Zilli J."/>
            <person name="James E.K."/>
        </authorList>
    </citation>
    <scope>NUCLEOTIDE SEQUENCE [LARGE SCALE GENOMIC DNA]</scope>
    <source>
        <strain evidence="5 6">JPY167</strain>
    </source>
</reference>
<comment type="caution">
    <text evidence="5">The sequence shown here is derived from an EMBL/GenBank/DDBJ whole genome shotgun (WGS) entry which is preliminary data.</text>
</comment>
<dbReference type="InterPro" id="IPR000835">
    <property type="entry name" value="HTH_MarR-typ"/>
</dbReference>
<keyword evidence="1" id="KW-0805">Transcription regulation</keyword>
<sequence>MGKTTPRRALHILNAVHIVASRCRYFFGRHLMNLLDSPTLADDFAGAAPARMLAPEEYRTEESVAFKMNLVHLLLGNEIDRKLAASGLSALQWGILKALYDERARTPTALCRILLADSSAMTRKLDSLEKRGLIERIRSISDRRSVELALTADGRGLLRETLPHIVETSNRQLHGFTMDEVATVKRLLERMIVNLS</sequence>
<name>A0ABU9RQX1_9BURK</name>
<evidence type="ECO:0000256" key="1">
    <source>
        <dbReference type="ARBA" id="ARBA00023015"/>
    </source>
</evidence>
<dbReference type="PANTHER" id="PTHR42756">
    <property type="entry name" value="TRANSCRIPTIONAL REGULATOR, MARR"/>
    <property type="match status" value="1"/>
</dbReference>
<evidence type="ECO:0000313" key="6">
    <source>
        <dbReference type="Proteomes" id="UP001489897"/>
    </source>
</evidence>
<dbReference type="InterPro" id="IPR023187">
    <property type="entry name" value="Tscrpt_reg_MarR-type_CS"/>
</dbReference>
<keyword evidence="2" id="KW-0238">DNA-binding</keyword>
<keyword evidence="6" id="KW-1185">Reference proteome</keyword>
<feature type="domain" description="HTH marR-type" evidence="4">
    <location>
        <begin position="61"/>
        <end position="193"/>
    </location>
</feature>
<keyword evidence="3" id="KW-0804">Transcription</keyword>
<evidence type="ECO:0000259" key="4">
    <source>
        <dbReference type="PROSITE" id="PS50995"/>
    </source>
</evidence>
<evidence type="ECO:0000256" key="2">
    <source>
        <dbReference type="ARBA" id="ARBA00023125"/>
    </source>
</evidence>
<accession>A0ABU9RQX1</accession>
<dbReference type="EMBL" id="JAYMRV010000004">
    <property type="protein sequence ID" value="MEM5422450.1"/>
    <property type="molecule type" value="Genomic_DNA"/>
</dbReference>
<dbReference type="PANTHER" id="PTHR42756:SF1">
    <property type="entry name" value="TRANSCRIPTIONAL REPRESSOR OF EMRAB OPERON"/>
    <property type="match status" value="1"/>
</dbReference>
<dbReference type="RefSeq" id="WP_342947407.1">
    <property type="nucleotide sequence ID" value="NZ_JAYMRV010000004.1"/>
</dbReference>
<evidence type="ECO:0000256" key="3">
    <source>
        <dbReference type="ARBA" id="ARBA00023163"/>
    </source>
</evidence>
<dbReference type="InterPro" id="IPR036390">
    <property type="entry name" value="WH_DNA-bd_sf"/>
</dbReference>